<dbReference type="PANTHER" id="PTHR10720:SF0">
    <property type="entry name" value="HEME OXYGENASE"/>
    <property type="match status" value="1"/>
</dbReference>
<accession>A0A7C8BNK8</accession>
<dbReference type="OrthoDB" id="5493802at2"/>
<dbReference type="GO" id="GO:0006979">
    <property type="term" value="P:response to oxidative stress"/>
    <property type="evidence" value="ECO:0007669"/>
    <property type="project" value="TreeGrafter"/>
</dbReference>
<feature type="binding site" evidence="4">
    <location>
        <position position="23"/>
    </location>
    <ligand>
        <name>heme b</name>
        <dbReference type="ChEBI" id="CHEBI:60344"/>
    </ligand>
</feature>
<evidence type="ECO:0000313" key="7">
    <source>
        <dbReference type="Proteomes" id="UP000481339"/>
    </source>
</evidence>
<keyword evidence="3 5" id="KW-0408">Iron</keyword>
<dbReference type="GO" id="GO:0020037">
    <property type="term" value="F:heme binding"/>
    <property type="evidence" value="ECO:0007669"/>
    <property type="project" value="TreeGrafter"/>
</dbReference>
<evidence type="ECO:0000256" key="2">
    <source>
        <dbReference type="ARBA" id="ARBA00022723"/>
    </source>
</evidence>
<evidence type="ECO:0000256" key="4">
    <source>
        <dbReference type="PIRSR" id="PIRSR000343-1"/>
    </source>
</evidence>
<keyword evidence="1 4" id="KW-0349">Heme</keyword>
<dbReference type="Pfam" id="PF01126">
    <property type="entry name" value="Heme_oxygenase"/>
    <property type="match status" value="1"/>
</dbReference>
<dbReference type="AlphaFoldDB" id="A0A7C8BNK8"/>
<comment type="caution">
    <text evidence="6">The sequence shown here is derived from an EMBL/GenBank/DDBJ whole genome shotgun (WGS) entry which is preliminary data.</text>
</comment>
<feature type="binding site" evidence="4">
    <location>
        <position position="136"/>
    </location>
    <ligand>
        <name>heme b</name>
        <dbReference type="ChEBI" id="CHEBI:60344"/>
    </ligand>
</feature>
<reference evidence="6 7" key="1">
    <citation type="submission" date="2019-09" db="EMBL/GenBank/DDBJ databases">
        <title>Phylogeny of genus Pseudoclavibacter and closely related genus.</title>
        <authorList>
            <person name="Li Y."/>
        </authorList>
    </citation>
    <scope>NUCLEOTIDE SEQUENCE [LARGE SCALE GENOMIC DNA]</scope>
    <source>
        <strain evidence="6 7">JCM 16921</strain>
    </source>
</reference>
<dbReference type="InterPro" id="IPR016053">
    <property type="entry name" value="Haem_Oase-like"/>
</dbReference>
<dbReference type="CDD" id="cd19165">
    <property type="entry name" value="HemeO"/>
    <property type="match status" value="1"/>
</dbReference>
<evidence type="ECO:0000256" key="5">
    <source>
        <dbReference type="PIRSR" id="PIRSR000343-2"/>
    </source>
</evidence>
<dbReference type="Proteomes" id="UP000481339">
    <property type="component" value="Unassembled WGS sequence"/>
</dbReference>
<evidence type="ECO:0000313" key="6">
    <source>
        <dbReference type="EMBL" id="KAB1632401.1"/>
    </source>
</evidence>
<dbReference type="GO" id="GO:0004392">
    <property type="term" value="F:heme oxygenase (decyclizing) activity"/>
    <property type="evidence" value="ECO:0007669"/>
    <property type="project" value="InterPro"/>
</dbReference>
<keyword evidence="2 5" id="KW-0479">Metal-binding</keyword>
<dbReference type="InterPro" id="IPR016084">
    <property type="entry name" value="Haem_Oase-like_multi-hlx"/>
</dbReference>
<organism evidence="6 7">
    <name type="scientific">Pseudoclavibacter caeni</name>
    <dbReference type="NCBI Taxonomy" id="908846"/>
    <lineage>
        <taxon>Bacteria</taxon>
        <taxon>Bacillati</taxon>
        <taxon>Actinomycetota</taxon>
        <taxon>Actinomycetes</taxon>
        <taxon>Micrococcales</taxon>
        <taxon>Microbacteriaceae</taxon>
        <taxon>Pseudoclavibacter</taxon>
    </lineage>
</organism>
<keyword evidence="7" id="KW-1185">Reference proteome</keyword>
<feature type="binding site" description="axial binding residue" evidence="5">
    <location>
        <position position="30"/>
    </location>
    <ligand>
        <name>heme b</name>
        <dbReference type="ChEBI" id="CHEBI:60344"/>
    </ligand>
    <ligandPart>
        <name>Fe</name>
        <dbReference type="ChEBI" id="CHEBI:18248"/>
    </ligandPart>
</feature>
<dbReference type="PIRSF" id="PIRSF000343">
    <property type="entry name" value="Haem_Oase"/>
    <property type="match status" value="1"/>
</dbReference>
<evidence type="ECO:0000256" key="3">
    <source>
        <dbReference type="ARBA" id="ARBA00023004"/>
    </source>
</evidence>
<dbReference type="EMBL" id="WBKA01000003">
    <property type="protein sequence ID" value="KAB1632401.1"/>
    <property type="molecule type" value="Genomic_DNA"/>
</dbReference>
<dbReference type="InterPro" id="IPR002051">
    <property type="entry name" value="Haem_Oase"/>
</dbReference>
<dbReference type="PRINTS" id="PR00088">
    <property type="entry name" value="HAEMOXYGNASE"/>
</dbReference>
<gene>
    <name evidence="6" type="ORF">F8O02_05200</name>
</gene>
<sequence>MESEHMTTSTTHVDAATPSARLREATVAEHTSAEGRPFIADLIEGRLSLADYTRYLAQLAYVYEVLESRPARPDEPEFLHDPRLARLAAARHDLAELGAIDWHTAHPPLPVTQRYVARLHEVAGDDDVIPYLAQHYTRYLGDLSGGQIIATMMSRHYGATEDQLTFYRFDQIGKLVAYKRAYREHIDHLGLDETQVQRLIDEARRAYELNAAVFDELGAAGA</sequence>
<dbReference type="GO" id="GO:0042167">
    <property type="term" value="P:heme catabolic process"/>
    <property type="evidence" value="ECO:0007669"/>
    <property type="project" value="TreeGrafter"/>
</dbReference>
<evidence type="ECO:0000256" key="1">
    <source>
        <dbReference type="ARBA" id="ARBA00022617"/>
    </source>
</evidence>
<dbReference type="GO" id="GO:0046872">
    <property type="term" value="F:metal ion binding"/>
    <property type="evidence" value="ECO:0007669"/>
    <property type="project" value="UniProtKB-KW"/>
</dbReference>
<dbReference type="SUPFAM" id="SSF48613">
    <property type="entry name" value="Heme oxygenase-like"/>
    <property type="match status" value="1"/>
</dbReference>
<proteinExistence type="predicted"/>
<name>A0A7C8BNK8_9MICO</name>
<protein>
    <submittedName>
        <fullName evidence="6">Biliverdin-producing heme oxygenase</fullName>
    </submittedName>
</protein>
<dbReference type="Gene3D" id="1.20.910.10">
    <property type="entry name" value="Heme oxygenase-like"/>
    <property type="match status" value="1"/>
</dbReference>
<dbReference type="PANTHER" id="PTHR10720">
    <property type="entry name" value="HEME OXYGENASE"/>
    <property type="match status" value="1"/>
</dbReference>
<dbReference type="GO" id="GO:0006788">
    <property type="term" value="P:heme oxidation"/>
    <property type="evidence" value="ECO:0007669"/>
    <property type="project" value="InterPro"/>
</dbReference>
<feature type="binding site" evidence="4">
    <location>
        <position position="183"/>
    </location>
    <ligand>
        <name>heme b</name>
        <dbReference type="ChEBI" id="CHEBI:60344"/>
    </ligand>
</feature>